<feature type="transmembrane region" description="Helical" evidence="1">
    <location>
        <begin position="44"/>
        <end position="66"/>
    </location>
</feature>
<dbReference type="RefSeq" id="XP_027608549.1">
    <property type="nucleotide sequence ID" value="XM_027752748.1"/>
</dbReference>
<keyword evidence="3" id="KW-1185">Reference proteome</keyword>
<keyword evidence="1" id="KW-0472">Membrane</keyword>
<feature type="transmembrane region" description="Helical" evidence="1">
    <location>
        <begin position="87"/>
        <end position="106"/>
    </location>
</feature>
<accession>A0A401G643</accession>
<evidence type="ECO:0000256" key="1">
    <source>
        <dbReference type="SAM" id="Phobius"/>
    </source>
</evidence>
<evidence type="ECO:0000313" key="2">
    <source>
        <dbReference type="EMBL" id="GBE77636.1"/>
    </source>
</evidence>
<keyword evidence="1" id="KW-1133">Transmembrane helix</keyword>
<protein>
    <submittedName>
        <fullName evidence="2">Uncharacterized protein</fullName>
    </submittedName>
</protein>
<reference evidence="2 3" key="1">
    <citation type="journal article" date="2018" name="Sci. Rep.">
        <title>Genome sequence of the cauliflower mushroom Sparassis crispa (Hanabiratake) and its association with beneficial usage.</title>
        <authorList>
            <person name="Kiyama R."/>
            <person name="Furutani Y."/>
            <person name="Kawaguchi K."/>
            <person name="Nakanishi T."/>
        </authorList>
    </citation>
    <scope>NUCLEOTIDE SEQUENCE [LARGE SCALE GENOMIC DNA]</scope>
</reference>
<keyword evidence="1" id="KW-0812">Transmembrane</keyword>
<dbReference type="Proteomes" id="UP000287166">
    <property type="component" value="Unassembled WGS sequence"/>
</dbReference>
<proteinExistence type="predicted"/>
<dbReference type="GeneID" id="38774553"/>
<name>A0A401G643_9APHY</name>
<comment type="caution">
    <text evidence="2">The sequence shown here is derived from an EMBL/GenBank/DDBJ whole genome shotgun (WGS) entry which is preliminary data.</text>
</comment>
<gene>
    <name evidence="2" type="ORF">SCP_0105160</name>
</gene>
<dbReference type="InParanoid" id="A0A401G643"/>
<organism evidence="2 3">
    <name type="scientific">Sparassis crispa</name>
    <dbReference type="NCBI Taxonomy" id="139825"/>
    <lineage>
        <taxon>Eukaryota</taxon>
        <taxon>Fungi</taxon>
        <taxon>Dikarya</taxon>
        <taxon>Basidiomycota</taxon>
        <taxon>Agaricomycotina</taxon>
        <taxon>Agaricomycetes</taxon>
        <taxon>Polyporales</taxon>
        <taxon>Sparassidaceae</taxon>
        <taxon>Sparassis</taxon>
    </lineage>
</organism>
<dbReference type="OrthoDB" id="3256360at2759"/>
<sequence length="177" mass="19411">MCGFFVLDIVVTAAVGGTATHKMRAITVAGHTGCLPVNDYSYAWAYWVPSLGFEIILFVLALWKAVQEVRGDIRTPRLMVVLLRDSIFYFGAACTILLTNFFVWLFRPTLLGAFVPLVTAGRSIIGCRMLLNIQEVAETLANPPSSIGLLPSIQFQTSSVMEEGIIQEISYAESSDV</sequence>
<dbReference type="AlphaFoldDB" id="A0A401G643"/>
<dbReference type="EMBL" id="BFAD01000001">
    <property type="protein sequence ID" value="GBE77636.1"/>
    <property type="molecule type" value="Genomic_DNA"/>
</dbReference>
<evidence type="ECO:0000313" key="3">
    <source>
        <dbReference type="Proteomes" id="UP000287166"/>
    </source>
</evidence>